<dbReference type="OrthoDB" id="638548at2"/>
<dbReference type="SMART" id="SM00028">
    <property type="entry name" value="TPR"/>
    <property type="match status" value="4"/>
</dbReference>
<evidence type="ECO:0000313" key="4">
    <source>
        <dbReference type="Proteomes" id="UP000184048"/>
    </source>
</evidence>
<dbReference type="InterPro" id="IPR019734">
    <property type="entry name" value="TPR_rpt"/>
</dbReference>
<proteinExistence type="predicted"/>
<protein>
    <submittedName>
        <fullName evidence="3">Tetratricopeptide repeat-containing protein</fullName>
    </submittedName>
</protein>
<dbReference type="InterPro" id="IPR011990">
    <property type="entry name" value="TPR-like_helical_dom_sf"/>
</dbReference>
<sequence>MKKSAIVLVFAMALSFVVRAQSIQEGVNNFYAERYGSAKSIFDKLLASNPNNIEATYWLGQTYLAQENLSGAKSLYEKALASNGNAPLFLAGMGHVELLEGNKTGARQHFEQAITASKGRKGADPVVLTAIGRANVDAYSDAKRNGDLDYAIAKLNEAAQIAPNNPDVFLTLGNAYRKKHLGGEAVQAYRKAGNFAPAIYRTAMLYQTQSQPGQGYSDIVLENLNNAISADPRFAPAYEQLYYYNLLYKKDFATAETFATKYISNSDPSVENDYLKAQTDFVQKKFSDAVNIGKNIISQTNNNAKPRVYRLMGYSYLELKDTTTACQFVNDFFKHAKDEDIIGEDYLLHATACGKNDPEIIRTDVYKAVQIDSVLSRQIGLLTKAATDAKNNNQRVLEAELNKLSFDLRKPDQRNATELINGVALPYFFGGAYQKADSAAKAYIAIAPDSIWGHYWSALALASIDTSMEQGLAMPAYQKVLDIAATDKVRFKSQGVRAAQTLAIYSFNIKNDKAAAAAYVQKGLEFDPTNANLKNIEGVLNAKPSAPAKNNSGSSGGATKEKTKTGTTKVKKKG</sequence>
<dbReference type="PANTHER" id="PTHR12558">
    <property type="entry name" value="CELL DIVISION CYCLE 16,23,27"/>
    <property type="match status" value="1"/>
</dbReference>
<evidence type="ECO:0000313" key="3">
    <source>
        <dbReference type="EMBL" id="SHF33206.1"/>
    </source>
</evidence>
<feature type="signal peptide" evidence="2">
    <location>
        <begin position="1"/>
        <end position="20"/>
    </location>
</feature>
<feature type="region of interest" description="Disordered" evidence="1">
    <location>
        <begin position="538"/>
        <end position="574"/>
    </location>
</feature>
<feature type="chain" id="PRO_5012318918" evidence="2">
    <location>
        <begin position="21"/>
        <end position="574"/>
    </location>
</feature>
<evidence type="ECO:0000256" key="1">
    <source>
        <dbReference type="SAM" id="MobiDB-lite"/>
    </source>
</evidence>
<accession>A0A1M5AST7</accession>
<dbReference type="PANTHER" id="PTHR12558:SF13">
    <property type="entry name" value="CELL DIVISION CYCLE PROTEIN 27 HOMOLOG"/>
    <property type="match status" value="1"/>
</dbReference>
<evidence type="ECO:0000256" key="2">
    <source>
        <dbReference type="SAM" id="SignalP"/>
    </source>
</evidence>
<dbReference type="Gene3D" id="1.25.40.10">
    <property type="entry name" value="Tetratricopeptide repeat domain"/>
    <property type="match status" value="3"/>
</dbReference>
<name>A0A1M5AST7_9BACT</name>
<dbReference type="EMBL" id="FQUU01000009">
    <property type="protein sequence ID" value="SHF33206.1"/>
    <property type="molecule type" value="Genomic_DNA"/>
</dbReference>
<dbReference type="AlphaFoldDB" id="A0A1M5AST7"/>
<dbReference type="STRING" id="1121884.SAMN02745131_02339"/>
<organism evidence="3 4">
    <name type="scientific">Flavisolibacter ginsengisoli DSM 18119</name>
    <dbReference type="NCBI Taxonomy" id="1121884"/>
    <lineage>
        <taxon>Bacteria</taxon>
        <taxon>Pseudomonadati</taxon>
        <taxon>Bacteroidota</taxon>
        <taxon>Chitinophagia</taxon>
        <taxon>Chitinophagales</taxon>
        <taxon>Chitinophagaceae</taxon>
        <taxon>Flavisolibacter</taxon>
    </lineage>
</organism>
<dbReference type="Pfam" id="PF14559">
    <property type="entry name" value="TPR_19"/>
    <property type="match status" value="1"/>
</dbReference>
<gene>
    <name evidence="3" type="ORF">SAMN02745131_02339</name>
</gene>
<dbReference type="SUPFAM" id="SSF48452">
    <property type="entry name" value="TPR-like"/>
    <property type="match status" value="3"/>
</dbReference>
<keyword evidence="4" id="KW-1185">Reference proteome</keyword>
<dbReference type="Proteomes" id="UP000184048">
    <property type="component" value="Unassembled WGS sequence"/>
</dbReference>
<keyword evidence="2" id="KW-0732">Signal</keyword>
<dbReference type="RefSeq" id="WP_072835515.1">
    <property type="nucleotide sequence ID" value="NZ_FQUU01000009.1"/>
</dbReference>
<reference evidence="3 4" key="1">
    <citation type="submission" date="2016-11" db="EMBL/GenBank/DDBJ databases">
        <authorList>
            <person name="Jaros S."/>
            <person name="Januszkiewicz K."/>
            <person name="Wedrychowicz H."/>
        </authorList>
    </citation>
    <scope>NUCLEOTIDE SEQUENCE [LARGE SCALE GENOMIC DNA]</scope>
    <source>
        <strain evidence="3 4">DSM 18119</strain>
    </source>
</reference>